<accession>A0A3M8R6R5</accession>
<feature type="domain" description="Mut7-C RNAse" evidence="1">
    <location>
        <begin position="43"/>
        <end position="187"/>
    </location>
</feature>
<dbReference type="PANTHER" id="PTHR39081">
    <property type="entry name" value="MUT7-C DOMAIN-CONTAINING PROTEIN"/>
    <property type="match status" value="1"/>
</dbReference>
<evidence type="ECO:0000259" key="1">
    <source>
        <dbReference type="Pfam" id="PF01927"/>
    </source>
</evidence>
<reference evidence="2" key="1">
    <citation type="submission" date="2018-10" db="EMBL/GenBank/DDBJ databases">
        <title>Acidithiobacillus sulfuriphilus sp. nov.: an extremely acidophilic sulfur-oxidizing chemolithotroph isolated from a neutral pH environment.</title>
        <authorList>
            <person name="Falagan C."/>
            <person name="Moya-Beltran A."/>
            <person name="Quatrini R."/>
            <person name="Johnson D.B."/>
        </authorList>
    </citation>
    <scope>NUCLEOTIDE SEQUENCE [LARGE SCALE GENOMIC DNA]</scope>
    <source>
        <strain evidence="2">CJ-2</strain>
    </source>
</reference>
<dbReference type="EMBL" id="RIZI01000164">
    <property type="protein sequence ID" value="RNF62200.1"/>
    <property type="molecule type" value="Genomic_DNA"/>
</dbReference>
<comment type="caution">
    <text evidence="2">The sequence shown here is derived from an EMBL/GenBank/DDBJ whole genome shotgun (WGS) entry which is preliminary data.</text>
</comment>
<proteinExistence type="predicted"/>
<dbReference type="InterPro" id="IPR002782">
    <property type="entry name" value="Mut7-C_RNAse_dom"/>
</dbReference>
<evidence type="ECO:0000313" key="2">
    <source>
        <dbReference type="EMBL" id="RNF62200.1"/>
    </source>
</evidence>
<gene>
    <name evidence="2" type="ORF">EC580_07585</name>
</gene>
<dbReference type="Pfam" id="PF01927">
    <property type="entry name" value="Mut7-C"/>
    <property type="match status" value="1"/>
</dbReference>
<dbReference type="AlphaFoldDB" id="A0A3M8R6R5"/>
<organism evidence="2">
    <name type="scientific">Acidithiobacillus sulfuriphilus</name>
    <dbReference type="NCBI Taxonomy" id="1867749"/>
    <lineage>
        <taxon>Bacteria</taxon>
        <taxon>Pseudomonadati</taxon>
        <taxon>Pseudomonadota</taxon>
        <taxon>Acidithiobacillia</taxon>
        <taxon>Acidithiobacillales</taxon>
        <taxon>Acidithiobacillaceae</taxon>
        <taxon>Acidithiobacillus</taxon>
    </lineage>
</organism>
<dbReference type="PANTHER" id="PTHR39081:SF1">
    <property type="entry name" value="MUT7-C RNASE DOMAIN-CONTAINING PROTEIN"/>
    <property type="match status" value="1"/>
</dbReference>
<sequence length="206" mass="23605">MERGYRPAIHPHQRHPRGWLDWTGHPRHSAGRGLSTLGWMMEMRFLCDEMLHGLGRWLRAAGYDSRIAGMGTADADLLRQALSEGRLLLSRDRKLLEYRGAGRAVLWLEANDLEGCAMELCHRVELNWLYRPFSRCLQCNTPLRSTSAAVWPDLPDTVRASGMVLWCCPVCRKVYWEGSHVTRMRARLQEWQRRCRGEGPVPGPAG</sequence>
<protein>
    <recommendedName>
        <fullName evidence="1">Mut7-C RNAse domain-containing protein</fullName>
    </recommendedName>
</protein>
<name>A0A3M8R6R5_9PROT</name>